<gene>
    <name evidence="1" type="ORF">SNAT2548_LOCUS15426</name>
</gene>
<dbReference type="OrthoDB" id="442658at2759"/>
<accession>A0A812N761</accession>
<dbReference type="EMBL" id="CAJNDS010001957">
    <property type="protein sequence ID" value="CAE7292594.1"/>
    <property type="molecule type" value="Genomic_DNA"/>
</dbReference>
<sequence length="529" mass="59944">MASFHLVPRAGADFRATLVSLQLNFEFADEILEALVKAKLKNLEEFRYFFESEAEIGVWVQRLNLGDVQGVQTARLRRTWAAVKVFFQHADAGRTKVGESDLDDLLDDTSLRDMKQQFWRRYRTRFPPELYPSDATLSRVTRELNKRLLCVFSVWKVKSLQFQLVTTSKKRRLGDGLFTEETEQEESVPRDWENYLDRVDQVAGAPQANQEHTLGADSTIFVQERAVWVAKFRESTKTLGQVVREVFNLRDARWIAIQKRRMASVCASSSSKDVATKEPSALIGTCAGLSFEDPESPLMADIFSGPNAPLTKAFLFCGWRCLTLDIQLDSSHDLAHPLGQQSLREQLKEADFVSAAFDCSTKSRAREVPRVFDDGRRGPGPLRSTRQLEGLDGLSPADQRRVKRDNNACGFMLQVMQEVAERGAGAMRENPVNSLRWLLQQEVAAFRTGLWADTHYDACCWGGARCKRQRLRHNIPEISSWPPLQCHHVHASDEWQPYLLNGRYVYPTKEEAECTGCAAHADALLRGAA</sequence>
<evidence type="ECO:0000313" key="1">
    <source>
        <dbReference type="EMBL" id="CAE7292594.1"/>
    </source>
</evidence>
<evidence type="ECO:0000313" key="2">
    <source>
        <dbReference type="Proteomes" id="UP000604046"/>
    </source>
</evidence>
<organism evidence="1 2">
    <name type="scientific">Symbiodinium natans</name>
    <dbReference type="NCBI Taxonomy" id="878477"/>
    <lineage>
        <taxon>Eukaryota</taxon>
        <taxon>Sar</taxon>
        <taxon>Alveolata</taxon>
        <taxon>Dinophyceae</taxon>
        <taxon>Suessiales</taxon>
        <taxon>Symbiodiniaceae</taxon>
        <taxon>Symbiodinium</taxon>
    </lineage>
</organism>
<name>A0A812N761_9DINO</name>
<dbReference type="Proteomes" id="UP000604046">
    <property type="component" value="Unassembled WGS sequence"/>
</dbReference>
<dbReference type="AlphaFoldDB" id="A0A812N761"/>
<reference evidence="1" key="1">
    <citation type="submission" date="2021-02" db="EMBL/GenBank/DDBJ databases">
        <authorList>
            <person name="Dougan E. K."/>
            <person name="Rhodes N."/>
            <person name="Thang M."/>
            <person name="Chan C."/>
        </authorList>
    </citation>
    <scope>NUCLEOTIDE SEQUENCE</scope>
</reference>
<keyword evidence="2" id="KW-1185">Reference proteome</keyword>
<comment type="caution">
    <text evidence="1">The sequence shown here is derived from an EMBL/GenBank/DDBJ whole genome shotgun (WGS) entry which is preliminary data.</text>
</comment>
<proteinExistence type="predicted"/>
<protein>
    <submittedName>
        <fullName evidence="1">Uncharacterized protein</fullName>
    </submittedName>
</protein>